<evidence type="ECO:0000313" key="3">
    <source>
        <dbReference type="Proteomes" id="UP000647172"/>
    </source>
</evidence>
<organism evidence="2 3">
    <name type="scientific">Actinoplanes nipponensis</name>
    <dbReference type="NCBI Taxonomy" id="135950"/>
    <lineage>
        <taxon>Bacteria</taxon>
        <taxon>Bacillati</taxon>
        <taxon>Actinomycetota</taxon>
        <taxon>Actinomycetes</taxon>
        <taxon>Micromonosporales</taxon>
        <taxon>Micromonosporaceae</taxon>
        <taxon>Actinoplanes</taxon>
    </lineage>
</organism>
<name>A0A919JD04_9ACTN</name>
<dbReference type="AlphaFoldDB" id="A0A919JD04"/>
<evidence type="ECO:0000256" key="1">
    <source>
        <dbReference type="SAM" id="MobiDB-lite"/>
    </source>
</evidence>
<gene>
    <name evidence="2" type="ORF">Ani05nite_06590</name>
</gene>
<accession>A0A919JD04</accession>
<feature type="region of interest" description="Disordered" evidence="1">
    <location>
        <begin position="25"/>
        <end position="77"/>
    </location>
</feature>
<keyword evidence="3" id="KW-1185">Reference proteome</keyword>
<dbReference type="Proteomes" id="UP000647172">
    <property type="component" value="Unassembled WGS sequence"/>
</dbReference>
<sequence>MVAALLTASWGALRGYRAEDLAAAREQQRPSSVVVHLRDDPSGQHGAPGCETAQPGAPVGAPHSEPDGAAAAGPSVFPTERWSGNCILVWAP</sequence>
<proteinExistence type="predicted"/>
<evidence type="ECO:0000313" key="2">
    <source>
        <dbReference type="EMBL" id="GIE47125.1"/>
    </source>
</evidence>
<dbReference type="EMBL" id="BOMQ01000008">
    <property type="protein sequence ID" value="GIE47125.1"/>
    <property type="molecule type" value="Genomic_DNA"/>
</dbReference>
<reference evidence="2" key="1">
    <citation type="submission" date="2021-01" db="EMBL/GenBank/DDBJ databases">
        <title>Whole genome shotgun sequence of Actinoplanes nipponensis NBRC 14063.</title>
        <authorList>
            <person name="Komaki H."/>
            <person name="Tamura T."/>
        </authorList>
    </citation>
    <scope>NUCLEOTIDE SEQUENCE</scope>
    <source>
        <strain evidence="2">NBRC 14063</strain>
    </source>
</reference>
<protein>
    <submittedName>
        <fullName evidence="2">Uncharacterized protein</fullName>
    </submittedName>
</protein>
<comment type="caution">
    <text evidence="2">The sequence shown here is derived from an EMBL/GenBank/DDBJ whole genome shotgun (WGS) entry which is preliminary data.</text>
</comment>